<dbReference type="InterPro" id="IPR050816">
    <property type="entry name" value="Flavin-dep_Halogenase_NPB"/>
</dbReference>
<evidence type="ECO:0000256" key="2">
    <source>
        <dbReference type="SAM" id="MobiDB-lite"/>
    </source>
</evidence>
<protein>
    <recommendedName>
        <fullName evidence="6">FAD-binding domain-containing protein</fullName>
    </recommendedName>
</protein>
<comment type="similarity">
    <text evidence="1">Belongs to the flavin-dependent halogenase family. Bacterial tryptophan halogenase subfamily.</text>
</comment>
<evidence type="ECO:0000256" key="1">
    <source>
        <dbReference type="ARBA" id="ARBA00038396"/>
    </source>
</evidence>
<dbReference type="PANTHER" id="PTHR43747:SF1">
    <property type="entry name" value="SLR1998 PROTEIN"/>
    <property type="match status" value="1"/>
</dbReference>
<feature type="region of interest" description="Disordered" evidence="2">
    <location>
        <begin position="1"/>
        <end position="42"/>
    </location>
</feature>
<dbReference type="EMBL" id="BHYL01000044">
    <property type="protein sequence ID" value="GCD19018.1"/>
    <property type="molecule type" value="Genomic_DNA"/>
</dbReference>
<feature type="region of interest" description="Disordered" evidence="2">
    <location>
        <begin position="584"/>
        <end position="671"/>
    </location>
</feature>
<feature type="region of interest" description="Disordered" evidence="2">
    <location>
        <begin position="477"/>
        <end position="521"/>
    </location>
</feature>
<keyword evidence="5" id="KW-1185">Reference proteome</keyword>
<reference evidence="4 5" key="1">
    <citation type="submission" date="2018-11" db="EMBL/GenBank/DDBJ databases">
        <title>Draft genome sequence of Cellulomonas takizawaensis strain TKZ-21.</title>
        <authorList>
            <person name="Yamamura H."/>
            <person name="Hayashi T."/>
            <person name="Hamada M."/>
            <person name="Serisawa Y."/>
            <person name="Matsuyama K."/>
            <person name="Nakagawa Y."/>
            <person name="Otoguro M."/>
            <person name="Yanagida F."/>
            <person name="Hayakawa M."/>
        </authorList>
    </citation>
    <scope>NUCLEOTIDE SEQUENCE [LARGE SCALE GENOMIC DNA]</scope>
    <source>
        <strain evidence="4 5">TKZ-21</strain>
    </source>
</reference>
<feature type="compositionally biased region" description="Low complexity" evidence="2">
    <location>
        <begin position="24"/>
        <end position="42"/>
    </location>
</feature>
<evidence type="ECO:0000313" key="5">
    <source>
        <dbReference type="Proteomes" id="UP000288246"/>
    </source>
</evidence>
<sequence length="671" mass="71272">MRRRPPAARPTTGPDRPTPPPATRPATRSPDRSTSSPAPRRARHVVVLGAGVAGLLAAAALARPGRTVLLLERDDLPAAPRPRRGVPQSPQPHVYLHRGLEAVEELLPGTRADLLAAGAVPFDTGDLAWLAASGWTPRVRQLVILSVSRPVFEHVVRRRVLALPGVELRTGVRVDGVAHAPVGGPDSHPWAVEVADGGPVPADLVVDATGRSSRLPGWLEHLGVSPARTDTIDARVGYASWLVDLPHDRVAVPGIVVQAQPGSPGGIALPVEDGRWIVGAVGAGDQRPPRDADALRAFLDELPDPALAELVDAGRTASEVAVHRQTGNQRHRYDLLPDWPDALLPIGDALCAFNPIYGQGVTVAALEALALRAADRRGALGRPGGAHALVRRFRRLADLPWGIATGVDRAFVPSARRPSPVDRAMGWWIGEVNLIGAHGHTRAQLVLGRLYHLVGSPLALLHPAVVAGVVRARARGYGPPGAPPADPRARPGHRARPGLTTRRLLPDRRSGTGDPRAVPEDRAARELVRLAPRLDGPRAGAEPRVLLGLGARVEARGRGERVGDVVRHRVRRLDVRVDEHDVARRAEREAGPAARHQVSRGRGGSGGRDEDRLPVPEEGQGQEVRLARGVGGRDPEVDVGAEPVERVGHALLGGPGGGRLGHRTPRRRGTA</sequence>
<feature type="transmembrane region" description="Helical" evidence="3">
    <location>
        <begin position="45"/>
        <end position="62"/>
    </location>
</feature>
<feature type="compositionally biased region" description="Basic and acidic residues" evidence="2">
    <location>
        <begin position="504"/>
        <end position="521"/>
    </location>
</feature>
<dbReference type="PRINTS" id="PR00420">
    <property type="entry name" value="RNGMNOXGNASE"/>
</dbReference>
<dbReference type="AlphaFoldDB" id="A0A401UWI4"/>
<dbReference type="OrthoDB" id="9790035at2"/>
<evidence type="ECO:0000256" key="3">
    <source>
        <dbReference type="SAM" id="Phobius"/>
    </source>
</evidence>
<organism evidence="4 5">
    <name type="scientific">Cellulomonas algicola</name>
    <dbReference type="NCBI Taxonomy" id="2071633"/>
    <lineage>
        <taxon>Bacteria</taxon>
        <taxon>Bacillati</taxon>
        <taxon>Actinomycetota</taxon>
        <taxon>Actinomycetes</taxon>
        <taxon>Micrococcales</taxon>
        <taxon>Cellulomonadaceae</taxon>
        <taxon>Cellulomonas</taxon>
    </lineage>
</organism>
<proteinExistence type="inferred from homology"/>
<dbReference type="SUPFAM" id="SSF51905">
    <property type="entry name" value="FAD/NAD(P)-binding domain"/>
    <property type="match status" value="1"/>
</dbReference>
<dbReference type="Pfam" id="PF13450">
    <property type="entry name" value="NAD_binding_8"/>
    <property type="match status" value="1"/>
</dbReference>
<gene>
    <name evidence="4" type="ORF">CTKZ_05800</name>
</gene>
<keyword evidence="3" id="KW-0472">Membrane</keyword>
<dbReference type="Proteomes" id="UP000288246">
    <property type="component" value="Unassembled WGS sequence"/>
</dbReference>
<feature type="compositionally biased region" description="Basic residues" evidence="2">
    <location>
        <begin position="660"/>
        <end position="671"/>
    </location>
</feature>
<keyword evidence="3" id="KW-1133">Transmembrane helix</keyword>
<evidence type="ECO:0008006" key="6">
    <source>
        <dbReference type="Google" id="ProtNLM"/>
    </source>
</evidence>
<dbReference type="InterPro" id="IPR036188">
    <property type="entry name" value="FAD/NAD-bd_sf"/>
</dbReference>
<accession>A0A401UWI4</accession>
<name>A0A401UWI4_9CELL</name>
<dbReference type="Gene3D" id="3.50.50.60">
    <property type="entry name" value="FAD/NAD(P)-binding domain"/>
    <property type="match status" value="1"/>
</dbReference>
<keyword evidence="3" id="KW-0812">Transmembrane</keyword>
<evidence type="ECO:0000313" key="4">
    <source>
        <dbReference type="EMBL" id="GCD19018.1"/>
    </source>
</evidence>
<comment type="caution">
    <text evidence="4">The sequence shown here is derived from an EMBL/GenBank/DDBJ whole genome shotgun (WGS) entry which is preliminary data.</text>
</comment>
<dbReference type="PANTHER" id="PTHR43747">
    <property type="entry name" value="FAD-BINDING PROTEIN"/>
    <property type="match status" value="1"/>
</dbReference>